<keyword evidence="2" id="KW-0547">Nucleotide-binding</keyword>
<dbReference type="GO" id="GO:0005524">
    <property type="term" value="F:ATP binding"/>
    <property type="evidence" value="ECO:0007669"/>
    <property type="project" value="UniProtKB-KW"/>
</dbReference>
<gene>
    <name evidence="2" type="ORF">IAQ67_13925</name>
</gene>
<dbReference type="RefSeq" id="WP_190296946.1">
    <property type="nucleotide sequence ID" value="NZ_CP061172.1"/>
</dbReference>
<dbReference type="Gene3D" id="3.30.950.30">
    <property type="entry name" value="Schlafen, AAA domain"/>
    <property type="match status" value="1"/>
</dbReference>
<dbReference type="Pfam" id="PF04326">
    <property type="entry name" value="SLFN_AlbA_2"/>
    <property type="match status" value="1"/>
</dbReference>
<name>A0A7H0Y1S0_9BACL</name>
<evidence type="ECO:0000259" key="1">
    <source>
        <dbReference type="Pfam" id="PF04326"/>
    </source>
</evidence>
<sequence length="332" mass="37690">MDNAQLIFERLITNRYSEIQDMIGNQEENLFIDFKEKTQAYESGIHKEDKKIFVKALSGFSNSSGGIIVWGIEARKLDKSSPDIACSEKPIKYLKRFQTDLNNLISDAIIPINSKVRNEIIYVDNNPDNDEGFIVTYIPESDLPPHRALLGDNHYYTRAGDSFIKMEHHMLADIFGRRQRPKLEITCGLVEDAKVGSGTRFHIAVGIKNVGKYIATYPAIRLKTGKDLNIWFSGTKGICSYNLNPVNQLMGNNYNKGFMFSGGISDIIHPYTSIDVTNLYPNADWLQKEELMSKDDRGLNLSFEFEIFAEGCVPETGKVEFSVDEIMDFLRI</sequence>
<dbReference type="InterPro" id="IPR007421">
    <property type="entry name" value="Schlafen_AlbA_2_dom"/>
</dbReference>
<keyword evidence="2" id="KW-0067">ATP-binding</keyword>
<dbReference type="InterPro" id="IPR038461">
    <property type="entry name" value="Schlafen_AlbA_2_dom_sf"/>
</dbReference>
<evidence type="ECO:0000313" key="3">
    <source>
        <dbReference type="Proteomes" id="UP000516384"/>
    </source>
</evidence>
<protein>
    <submittedName>
        <fullName evidence="2">ATP-binding protein</fullName>
    </submittedName>
</protein>
<dbReference type="AlphaFoldDB" id="A0A7H0Y1S0"/>
<reference evidence="2 3" key="1">
    <citation type="submission" date="2020-09" db="EMBL/GenBank/DDBJ databases">
        <title>Characterization of Paenibacillus peoriae strain ZF390 with broad-spectrum antimicrobial activity as a potential biocontrol agent.</title>
        <authorList>
            <person name="Li L."/>
            <person name="Zhao Y."/>
            <person name="Li B."/>
            <person name="Xie X."/>
        </authorList>
    </citation>
    <scope>NUCLEOTIDE SEQUENCE [LARGE SCALE GENOMIC DNA]</scope>
    <source>
        <strain evidence="2 3">ZF390</strain>
    </source>
</reference>
<feature type="domain" description="Schlafen AlbA-2" evidence="1">
    <location>
        <begin position="28"/>
        <end position="166"/>
    </location>
</feature>
<dbReference type="EMBL" id="CP061172">
    <property type="protein sequence ID" value="QNR65028.1"/>
    <property type="molecule type" value="Genomic_DNA"/>
</dbReference>
<evidence type="ECO:0000313" key="2">
    <source>
        <dbReference type="EMBL" id="QNR65028.1"/>
    </source>
</evidence>
<organism evidence="2 3">
    <name type="scientific">Paenibacillus peoriae</name>
    <dbReference type="NCBI Taxonomy" id="59893"/>
    <lineage>
        <taxon>Bacteria</taxon>
        <taxon>Bacillati</taxon>
        <taxon>Bacillota</taxon>
        <taxon>Bacilli</taxon>
        <taxon>Bacillales</taxon>
        <taxon>Paenibacillaceae</taxon>
        <taxon>Paenibacillus</taxon>
    </lineage>
</organism>
<proteinExistence type="predicted"/>
<dbReference type="Proteomes" id="UP000516384">
    <property type="component" value="Chromosome"/>
</dbReference>
<accession>A0A7H0Y1S0</accession>